<evidence type="ECO:0000313" key="2">
    <source>
        <dbReference type="EMBL" id="CAH0104927.1"/>
    </source>
</evidence>
<feature type="region of interest" description="Disordered" evidence="1">
    <location>
        <begin position="491"/>
        <end position="565"/>
    </location>
</feature>
<dbReference type="GO" id="GO:0030544">
    <property type="term" value="F:Hsp70 protein binding"/>
    <property type="evidence" value="ECO:0007669"/>
    <property type="project" value="InterPro"/>
</dbReference>
<dbReference type="PANTHER" id="PTHR22635">
    <property type="entry name" value="RING FINGER PROTEIN 207"/>
    <property type="match status" value="1"/>
</dbReference>
<feature type="region of interest" description="Disordered" evidence="1">
    <location>
        <begin position="687"/>
        <end position="706"/>
    </location>
</feature>
<protein>
    <recommendedName>
        <fullName evidence="4">B box-type domain-containing protein</fullName>
    </recommendedName>
</protein>
<dbReference type="GO" id="GO:0044325">
    <property type="term" value="F:transmembrane transporter binding"/>
    <property type="evidence" value="ECO:0007669"/>
    <property type="project" value="TreeGrafter"/>
</dbReference>
<accession>A0A8J2RXI1</accession>
<feature type="compositionally biased region" description="Polar residues" evidence="1">
    <location>
        <begin position="583"/>
        <end position="598"/>
    </location>
</feature>
<dbReference type="GO" id="GO:0048471">
    <property type="term" value="C:perinuclear region of cytoplasm"/>
    <property type="evidence" value="ECO:0007669"/>
    <property type="project" value="TreeGrafter"/>
</dbReference>
<dbReference type="OrthoDB" id="9049620at2759"/>
<evidence type="ECO:0008006" key="4">
    <source>
        <dbReference type="Google" id="ProtNLM"/>
    </source>
</evidence>
<dbReference type="Proteomes" id="UP000789390">
    <property type="component" value="Unassembled WGS sequence"/>
</dbReference>
<dbReference type="EMBL" id="CAKKLH010000159">
    <property type="protein sequence ID" value="CAH0104927.1"/>
    <property type="molecule type" value="Genomic_DNA"/>
</dbReference>
<feature type="compositionally biased region" description="Polar residues" evidence="1">
    <location>
        <begin position="608"/>
        <end position="626"/>
    </location>
</feature>
<evidence type="ECO:0000313" key="3">
    <source>
        <dbReference type="Proteomes" id="UP000789390"/>
    </source>
</evidence>
<evidence type="ECO:0000256" key="1">
    <source>
        <dbReference type="SAM" id="MobiDB-lite"/>
    </source>
</evidence>
<comment type="caution">
    <text evidence="2">The sequence shown here is derived from an EMBL/GenBank/DDBJ whole genome shotgun (WGS) entry which is preliminary data.</text>
</comment>
<feature type="compositionally biased region" description="Low complexity" evidence="1">
    <location>
        <begin position="501"/>
        <end position="512"/>
    </location>
</feature>
<dbReference type="PANTHER" id="PTHR22635:SF0">
    <property type="entry name" value="RING FINGER PROTEIN 207"/>
    <property type="match status" value="1"/>
</dbReference>
<name>A0A8J2RXI1_9CRUS</name>
<dbReference type="InterPro" id="IPR039320">
    <property type="entry name" value="RNF207"/>
</dbReference>
<feature type="region of interest" description="Disordered" evidence="1">
    <location>
        <begin position="583"/>
        <end position="640"/>
    </location>
</feature>
<gene>
    <name evidence="2" type="ORF">DGAL_LOCUS7857</name>
</gene>
<reference evidence="2" key="1">
    <citation type="submission" date="2021-11" db="EMBL/GenBank/DDBJ databases">
        <authorList>
            <person name="Schell T."/>
        </authorList>
    </citation>
    <scope>NUCLEOTIDE SEQUENCE</scope>
    <source>
        <strain evidence="2">M5</strain>
    </source>
</reference>
<sequence length="804" mass="89378">MATQRTLQFDCTIDNNSRVAPLRPKKKTFQKTSIRNSNQKNQKYLLMFAEYLSVPVERSPTQFISTFHPIKLPVSSSQSAKFRASTTSVMAESSENHLQQEIMTDDSFSLNVNSTSNLHQMEDDKQQPELVKLSATTEDPMLGFLTLLAKVERPACANCQAICAQCKQNTHSAKMFSRHDVTSVSPYTKEPQRKCPVHYEMCIMFSPANESLLCINCFRDLPPDIRAQCLDLDTAYQQKCDRLQRGLKAVGELEVIIKDEVSAYRALLKELHINAMREESTIHVFSKILQGVVSQTEEKLIETVKSELQTKEMVFEEKLKTLESLQSNVQAYLTLSTAFISSASKFELLKLANGLVERLSDIGNVVQPAKISPENSIISSNFKAEFSQSLKELLHQELWMHNHLINLNDHPSVPKNTGEEINNKPQQQQQSCCTTNSNLVMQESEIKVPLPFLGRSQSLLNIPLDLNKQLITAIEQPKVAVQKQQAVPSIQPPMLTVPQPARRTTVAATTKRSANKSDTKYQSLPHSVKEGQQKAQHRREGSSSTMPHPVRSKSVEAKSAQHQQQQYDVSQLELFAAIHQSRQAVSSRSNSKNLTVTSALVGVRQSDRNGTSRASSEQKNGKTSSVAADPVEKSISSTAKNPSGHVCVVQALVHQDGDVVRNSAATHAEASTRIQQRQRTWEPVYEPLVGPHVGRPTKSEAETSEASIELTADQVRQLIRAISAAQSNTAGSLGGCWSSEMSRPPVNSSQIPERDVAVASKQPLLHRNIHRNDSFEGHEEAVRMLVGAIQEIQQLCTDKKQDSA</sequence>
<dbReference type="CDD" id="cd19814">
    <property type="entry name" value="Bbox1_RNF207-like"/>
    <property type="match status" value="1"/>
</dbReference>
<proteinExistence type="predicted"/>
<dbReference type="AlphaFoldDB" id="A0A8J2RXI1"/>
<keyword evidence="3" id="KW-1185">Reference proteome</keyword>
<organism evidence="2 3">
    <name type="scientific">Daphnia galeata</name>
    <dbReference type="NCBI Taxonomy" id="27404"/>
    <lineage>
        <taxon>Eukaryota</taxon>
        <taxon>Metazoa</taxon>
        <taxon>Ecdysozoa</taxon>
        <taxon>Arthropoda</taxon>
        <taxon>Crustacea</taxon>
        <taxon>Branchiopoda</taxon>
        <taxon>Diplostraca</taxon>
        <taxon>Cladocera</taxon>
        <taxon>Anomopoda</taxon>
        <taxon>Daphniidae</taxon>
        <taxon>Daphnia</taxon>
    </lineage>
</organism>